<evidence type="ECO:0000256" key="8">
    <source>
        <dbReference type="ARBA" id="ARBA00023277"/>
    </source>
</evidence>
<dbReference type="EMBL" id="JADXDR010000041">
    <property type="protein sequence ID" value="KAI7843282.1"/>
    <property type="molecule type" value="Genomic_DNA"/>
</dbReference>
<evidence type="ECO:0000256" key="7">
    <source>
        <dbReference type="ARBA" id="ARBA00023235"/>
    </source>
</evidence>
<dbReference type="Proteomes" id="UP001205105">
    <property type="component" value="Unassembled WGS sequence"/>
</dbReference>
<dbReference type="InterPro" id="IPR008183">
    <property type="entry name" value="Aldose_1/G6P_1-epimerase"/>
</dbReference>
<evidence type="ECO:0000256" key="5">
    <source>
        <dbReference type="ARBA" id="ARBA00022723"/>
    </source>
</evidence>
<keyword evidence="7" id="KW-0413">Isomerase</keyword>
<dbReference type="CDD" id="cd00683">
    <property type="entry name" value="Trans_IPPS_HH"/>
    <property type="match status" value="1"/>
</dbReference>
<dbReference type="PROSITE" id="PS01044">
    <property type="entry name" value="SQUALEN_PHYTOEN_SYN_1"/>
    <property type="match status" value="1"/>
</dbReference>
<dbReference type="InterPro" id="IPR006449">
    <property type="entry name" value="Squal_synth-like"/>
</dbReference>
<dbReference type="InterPro" id="IPR044844">
    <property type="entry name" value="Trans_IPPS_euk-type"/>
</dbReference>
<dbReference type="SFLD" id="SFLDS00005">
    <property type="entry name" value="Isoprenoid_Synthase_Type_I"/>
    <property type="match status" value="1"/>
</dbReference>
<dbReference type="Pfam" id="PF01263">
    <property type="entry name" value="Aldose_epim"/>
    <property type="match status" value="1"/>
</dbReference>
<dbReference type="InterPro" id="IPR033904">
    <property type="entry name" value="Trans_IPPS_HH"/>
</dbReference>
<dbReference type="NCBIfam" id="NF008277">
    <property type="entry name" value="PRK11055.1"/>
    <property type="match status" value="1"/>
</dbReference>
<dbReference type="GO" id="GO:0005789">
    <property type="term" value="C:endoplasmic reticulum membrane"/>
    <property type="evidence" value="ECO:0007669"/>
    <property type="project" value="TreeGrafter"/>
</dbReference>
<dbReference type="PANTHER" id="PTHR11626">
    <property type="entry name" value="FARNESYL-DIPHOSPHATE FARNESYLTRANSFERASE"/>
    <property type="match status" value="1"/>
</dbReference>
<protein>
    <recommendedName>
        <fullName evidence="3">squalene synthase</fullName>
        <ecNumber evidence="3">2.5.1.21</ecNumber>
    </recommendedName>
</protein>
<proteinExistence type="inferred from homology"/>
<dbReference type="InterPro" id="IPR002060">
    <property type="entry name" value="Squ/phyt_synthse"/>
</dbReference>
<keyword evidence="9" id="KW-0472">Membrane</keyword>
<dbReference type="GO" id="GO:0016853">
    <property type="term" value="F:isomerase activity"/>
    <property type="evidence" value="ECO:0007669"/>
    <property type="project" value="UniProtKB-KW"/>
</dbReference>
<feature type="transmembrane region" description="Helical" evidence="9">
    <location>
        <begin position="474"/>
        <end position="492"/>
    </location>
</feature>
<dbReference type="FunFam" id="1.10.600.10:FF:000023">
    <property type="entry name" value="Squalene synthase"/>
    <property type="match status" value="1"/>
</dbReference>
<organism evidence="10 11">
    <name type="scientific">Chlorella ohadii</name>
    <dbReference type="NCBI Taxonomy" id="2649997"/>
    <lineage>
        <taxon>Eukaryota</taxon>
        <taxon>Viridiplantae</taxon>
        <taxon>Chlorophyta</taxon>
        <taxon>core chlorophytes</taxon>
        <taxon>Trebouxiophyceae</taxon>
        <taxon>Chlorellales</taxon>
        <taxon>Chlorellaceae</taxon>
        <taxon>Chlorella clade</taxon>
        <taxon>Chlorella</taxon>
    </lineage>
</organism>
<comment type="caution">
    <text evidence="10">The sequence shown here is derived from an EMBL/GenBank/DDBJ whole genome shotgun (WGS) entry which is preliminary data.</text>
</comment>
<dbReference type="GO" id="GO:0030246">
    <property type="term" value="F:carbohydrate binding"/>
    <property type="evidence" value="ECO:0007669"/>
    <property type="project" value="InterPro"/>
</dbReference>
<dbReference type="GO" id="GO:0016126">
    <property type="term" value="P:sterol biosynthetic process"/>
    <property type="evidence" value="ECO:0007669"/>
    <property type="project" value="UniProtKB-ARBA"/>
</dbReference>
<evidence type="ECO:0000313" key="11">
    <source>
        <dbReference type="Proteomes" id="UP001205105"/>
    </source>
</evidence>
<keyword evidence="9" id="KW-1133">Transmembrane helix</keyword>
<sequence length="850" mass="93559">MGKLGELLSHPDELVPMVSMALAARRAKQLPKEPGLAFCYDMLNRVSRSFAVVIQQLPDGLRDAVCVFYLVLRALDTVEDDMSLDPEVKIPLLRCFHEKCYDRRWKMSCGSGEYVRLMEHYPLVTDVFLSLDKKYQDVIADICRRMGAGMADFAGEDEDSEVISVKDYDLYCHYVAGLVGVGLSHLFASSGFEARDFSKHEGLANDMGLFLQKTNIIRDYLEDITEEPRPRMWWPKDIWGKYAGSLEDFRQPEHATAAVACLNDMITNALGHVESCLQYMSLLRQPNIFKFCAIPQIMAIATLSLCYNNHNVFTGVVKMRRGEVAKVMYHLESYEDVLQLFRSYAERQAGGDPNQQRTVQLCSKIVASCDRRLQAVAEEKAAEEAAKRAAPVPLAGRLLLLVLAVLYVVFAYRIKEVRAWMGVQQQPEAAGLDGFNLAAAYAFLCYALFVSLTGKKVKHAVLEAGRIVWQRIHWWRLAALLCAASLAAWLVTPSRIMSGAITLRNAEGVEVHILRRGATIQRLLVPDRAGKLEDVVLGFDDEAPYKDGTSPYMGAIVGRVANRIANATFELDGQRYQLAPNNGPNCLHGGKIGYDKVEWQAAPEASDRGQAVRLTYTSPDGEEGFPGTVQLSVVYTLTEGNELWVEMQATPDEDAATPINLAQHSYFNLAGHASGTILGHQLTLHGGDHYTPVDDVAIPTGDIAPVRGTPFDFTSPHAVGERIDDVPGPAPGGYDHNVVLFSLGPHAKDKVHGGMASETPQLAATLVDPGSGRGMHVLTTAPGVQFYSGNFLDGSLRGKGGAAYPKHAGLCLETQGFPNAINTPSFPSVVLRPGEEYRHTVVYQFFTEQS</sequence>
<gene>
    <name evidence="10" type="ORF">COHA_003114</name>
</gene>
<comment type="similarity">
    <text evidence="2">Belongs to the phytoene/squalene synthase family.</text>
</comment>
<dbReference type="Pfam" id="PF00494">
    <property type="entry name" value="SQS_PSY"/>
    <property type="match status" value="1"/>
</dbReference>
<evidence type="ECO:0000256" key="4">
    <source>
        <dbReference type="ARBA" id="ARBA00022679"/>
    </source>
</evidence>
<keyword evidence="11" id="KW-1185">Reference proteome</keyword>
<evidence type="ECO:0000256" key="9">
    <source>
        <dbReference type="SAM" id="Phobius"/>
    </source>
</evidence>
<dbReference type="PANTHER" id="PTHR11626:SF2">
    <property type="entry name" value="SQUALENE SYNTHASE"/>
    <property type="match status" value="1"/>
</dbReference>
<comment type="cofactor">
    <cofactor evidence="1">
        <name>Mg(2+)</name>
        <dbReference type="ChEBI" id="CHEBI:18420"/>
    </cofactor>
</comment>
<dbReference type="InterPro" id="IPR014718">
    <property type="entry name" value="GH-type_carb-bd"/>
</dbReference>
<dbReference type="InterPro" id="IPR047215">
    <property type="entry name" value="Galactose_mutarotase-like"/>
</dbReference>
<keyword evidence="8" id="KW-0119">Carbohydrate metabolism</keyword>
<keyword evidence="6" id="KW-0460">Magnesium</keyword>
<dbReference type="InterPro" id="IPR019845">
    <property type="entry name" value="Squalene/phytoene_synthase_CS"/>
</dbReference>
<feature type="transmembrane region" description="Helical" evidence="9">
    <location>
        <begin position="394"/>
        <end position="414"/>
    </location>
</feature>
<dbReference type="CDD" id="cd09019">
    <property type="entry name" value="galactose_mutarotase_like"/>
    <property type="match status" value="1"/>
</dbReference>
<dbReference type="AlphaFoldDB" id="A0AAD5DTC0"/>
<dbReference type="InterPro" id="IPR008949">
    <property type="entry name" value="Isoprenoid_synthase_dom_sf"/>
</dbReference>
<dbReference type="SUPFAM" id="SSF74650">
    <property type="entry name" value="Galactose mutarotase-like"/>
    <property type="match status" value="1"/>
</dbReference>
<evidence type="ECO:0000256" key="2">
    <source>
        <dbReference type="ARBA" id="ARBA00006251"/>
    </source>
</evidence>
<dbReference type="GO" id="GO:0046872">
    <property type="term" value="F:metal ion binding"/>
    <property type="evidence" value="ECO:0007669"/>
    <property type="project" value="UniProtKB-KW"/>
</dbReference>
<reference evidence="10" key="1">
    <citation type="submission" date="2020-11" db="EMBL/GenBank/DDBJ databases">
        <title>Chlorella ohadii genome sequencing and assembly.</title>
        <authorList>
            <person name="Murik O."/>
            <person name="Treves H."/>
            <person name="Kedem I."/>
            <person name="Shotland Y."/>
            <person name="Kaplan A."/>
        </authorList>
    </citation>
    <scope>NUCLEOTIDE SEQUENCE</scope>
    <source>
        <strain evidence="10">1</strain>
    </source>
</reference>
<dbReference type="GO" id="GO:0051996">
    <property type="term" value="F:squalene synthase [NAD(P)H] activity"/>
    <property type="evidence" value="ECO:0007669"/>
    <property type="project" value="UniProtKB-EC"/>
</dbReference>
<evidence type="ECO:0000256" key="3">
    <source>
        <dbReference type="ARBA" id="ARBA00012373"/>
    </source>
</evidence>
<name>A0AAD5DTC0_9CHLO</name>
<dbReference type="GO" id="GO:0045338">
    <property type="term" value="P:farnesyl diphosphate metabolic process"/>
    <property type="evidence" value="ECO:0007669"/>
    <property type="project" value="InterPro"/>
</dbReference>
<keyword evidence="5" id="KW-0479">Metal-binding</keyword>
<dbReference type="NCBIfam" id="TIGR01559">
    <property type="entry name" value="squal_synth"/>
    <property type="match status" value="1"/>
</dbReference>
<keyword evidence="9" id="KW-0812">Transmembrane</keyword>
<evidence type="ECO:0000256" key="6">
    <source>
        <dbReference type="ARBA" id="ARBA00022842"/>
    </source>
</evidence>
<dbReference type="SUPFAM" id="SSF48576">
    <property type="entry name" value="Terpenoid synthases"/>
    <property type="match status" value="1"/>
</dbReference>
<dbReference type="SFLD" id="SFLDG01018">
    <property type="entry name" value="Squalene/Phytoene_Synthase_Lik"/>
    <property type="match status" value="1"/>
</dbReference>
<dbReference type="EC" id="2.5.1.21" evidence="3"/>
<dbReference type="Gene3D" id="1.10.600.10">
    <property type="entry name" value="Farnesyl Diphosphate Synthase"/>
    <property type="match status" value="1"/>
</dbReference>
<dbReference type="Gene3D" id="2.70.98.10">
    <property type="match status" value="1"/>
</dbReference>
<dbReference type="GO" id="GO:0005975">
    <property type="term" value="P:carbohydrate metabolic process"/>
    <property type="evidence" value="ECO:0007669"/>
    <property type="project" value="InterPro"/>
</dbReference>
<evidence type="ECO:0000256" key="1">
    <source>
        <dbReference type="ARBA" id="ARBA00001946"/>
    </source>
</evidence>
<feature type="transmembrane region" description="Helical" evidence="9">
    <location>
        <begin position="434"/>
        <end position="453"/>
    </location>
</feature>
<dbReference type="InterPro" id="IPR011013">
    <property type="entry name" value="Gal_mutarotase_sf_dom"/>
</dbReference>
<keyword evidence="4" id="KW-0808">Transferase</keyword>
<accession>A0AAD5DTC0</accession>
<evidence type="ECO:0000313" key="10">
    <source>
        <dbReference type="EMBL" id="KAI7843282.1"/>
    </source>
</evidence>